<evidence type="ECO:0000313" key="1">
    <source>
        <dbReference type="EMBL" id="KAH7025893.1"/>
    </source>
</evidence>
<reference evidence="1" key="1">
    <citation type="journal article" date="2021" name="Nat. Commun.">
        <title>Genetic determinants of endophytism in the Arabidopsis root mycobiome.</title>
        <authorList>
            <person name="Mesny F."/>
            <person name="Miyauchi S."/>
            <person name="Thiergart T."/>
            <person name="Pickel B."/>
            <person name="Atanasova L."/>
            <person name="Karlsson M."/>
            <person name="Huettel B."/>
            <person name="Barry K.W."/>
            <person name="Haridas S."/>
            <person name="Chen C."/>
            <person name="Bauer D."/>
            <person name="Andreopoulos W."/>
            <person name="Pangilinan J."/>
            <person name="LaButti K."/>
            <person name="Riley R."/>
            <person name="Lipzen A."/>
            <person name="Clum A."/>
            <person name="Drula E."/>
            <person name="Henrissat B."/>
            <person name="Kohler A."/>
            <person name="Grigoriev I.V."/>
            <person name="Martin F.M."/>
            <person name="Hacquard S."/>
        </authorList>
    </citation>
    <scope>NUCLEOTIDE SEQUENCE</scope>
    <source>
        <strain evidence="1">MPI-CAGE-CH-0230</strain>
    </source>
</reference>
<dbReference type="EMBL" id="JAGTJQ010000008">
    <property type="protein sequence ID" value="KAH7025893.1"/>
    <property type="molecule type" value="Genomic_DNA"/>
</dbReference>
<dbReference type="GeneID" id="70184256"/>
<sequence length="58" mass="6285">MLGAPAVVTPAGHREILLTRYGAARRTRTVQSLGKSWQGWILLLLLGCVQRAAHGTTM</sequence>
<protein>
    <submittedName>
        <fullName evidence="1">Uncharacterized protein</fullName>
    </submittedName>
</protein>
<dbReference type="AlphaFoldDB" id="A0A9P8XZB9"/>
<proteinExistence type="predicted"/>
<dbReference type="RefSeq" id="XP_046009110.1">
    <property type="nucleotide sequence ID" value="XM_046154710.1"/>
</dbReference>
<comment type="caution">
    <text evidence="1">The sequence shown here is derived from an EMBL/GenBank/DDBJ whole genome shotgun (WGS) entry which is preliminary data.</text>
</comment>
<keyword evidence="2" id="KW-1185">Reference proteome</keyword>
<organism evidence="1 2">
    <name type="scientific">Microdochium trichocladiopsis</name>
    <dbReference type="NCBI Taxonomy" id="1682393"/>
    <lineage>
        <taxon>Eukaryota</taxon>
        <taxon>Fungi</taxon>
        <taxon>Dikarya</taxon>
        <taxon>Ascomycota</taxon>
        <taxon>Pezizomycotina</taxon>
        <taxon>Sordariomycetes</taxon>
        <taxon>Xylariomycetidae</taxon>
        <taxon>Xylariales</taxon>
        <taxon>Microdochiaceae</taxon>
        <taxon>Microdochium</taxon>
    </lineage>
</organism>
<gene>
    <name evidence="1" type="ORF">B0I36DRAFT_329377</name>
</gene>
<name>A0A9P8XZB9_9PEZI</name>
<dbReference type="Proteomes" id="UP000756346">
    <property type="component" value="Unassembled WGS sequence"/>
</dbReference>
<evidence type="ECO:0000313" key="2">
    <source>
        <dbReference type="Proteomes" id="UP000756346"/>
    </source>
</evidence>
<accession>A0A9P8XZB9</accession>